<dbReference type="InParanoid" id="K5VM41"/>
<dbReference type="Proteomes" id="UP000008370">
    <property type="component" value="Unassembled WGS sequence"/>
</dbReference>
<gene>
    <name evidence="1" type="ORF">PHACADRAFT_149215</name>
</gene>
<sequence length="266" mass="29104">MVDSPLVDALSPWRCRGECFWLFGHARAEEHLAPVAFNVLEGVSTFASPEVSGAYQGGLTSIMIARYNDSPVGPHDELIWVPGQFAVPPTGRNANRITRAYVSTKESAYNRRKHWNIPARTAHFTFVPSGANSPKALPYSRICVAPPDAPDNPFFVTDLAPSFLLSSGLIPFSSSFVPLSREVECPPLPQSDSWREDACIGTERWVSLTPAMKGKAGFFRWKGGLADGALADNVGLPNVRPWSTGMWLREFELEFPVGDVLGKRGG</sequence>
<proteinExistence type="predicted"/>
<dbReference type="AlphaFoldDB" id="K5VM41"/>
<dbReference type="GeneID" id="18908787"/>
<dbReference type="InterPro" id="IPR023375">
    <property type="entry name" value="ADC_dom_sf"/>
</dbReference>
<dbReference type="PANTHER" id="PTHR40518">
    <property type="entry name" value="ACETOACETATE DECARBOXYLASE"/>
    <property type="match status" value="1"/>
</dbReference>
<reference evidence="1 2" key="1">
    <citation type="journal article" date="2012" name="BMC Genomics">
        <title>Comparative genomics of the white-rot fungi, Phanerochaete carnosa and P. chrysosporium, to elucidate the genetic basis of the distinct wood types they colonize.</title>
        <authorList>
            <person name="Suzuki H."/>
            <person name="MacDonald J."/>
            <person name="Syed K."/>
            <person name="Salamov A."/>
            <person name="Hori C."/>
            <person name="Aerts A."/>
            <person name="Henrissat B."/>
            <person name="Wiebenga A."/>
            <person name="vanKuyk P.A."/>
            <person name="Barry K."/>
            <person name="Lindquist E."/>
            <person name="LaButti K."/>
            <person name="Lapidus A."/>
            <person name="Lucas S."/>
            <person name="Coutinho P."/>
            <person name="Gong Y."/>
            <person name="Samejima M."/>
            <person name="Mahadevan R."/>
            <person name="Abou-Zaid M."/>
            <person name="de Vries R.P."/>
            <person name="Igarashi K."/>
            <person name="Yadav J.S."/>
            <person name="Grigoriev I.V."/>
            <person name="Master E.R."/>
        </authorList>
    </citation>
    <scope>NUCLEOTIDE SEQUENCE [LARGE SCALE GENOMIC DNA]</scope>
    <source>
        <strain evidence="1 2">HHB-10118-sp</strain>
    </source>
</reference>
<dbReference type="RefSeq" id="XP_007398851.1">
    <property type="nucleotide sequence ID" value="XM_007398789.1"/>
</dbReference>
<name>K5VM41_PHACS</name>
<evidence type="ECO:0000313" key="2">
    <source>
        <dbReference type="Proteomes" id="UP000008370"/>
    </source>
</evidence>
<dbReference type="OrthoDB" id="9970474at2759"/>
<dbReference type="HOGENOM" id="CLU_050866_1_1_1"/>
<dbReference type="EMBL" id="JH930475">
    <property type="protein sequence ID" value="EKM52508.1"/>
    <property type="molecule type" value="Genomic_DNA"/>
</dbReference>
<evidence type="ECO:0000313" key="1">
    <source>
        <dbReference type="EMBL" id="EKM52508.1"/>
    </source>
</evidence>
<organism evidence="1 2">
    <name type="scientific">Phanerochaete carnosa (strain HHB-10118-sp)</name>
    <name type="common">White-rot fungus</name>
    <name type="synonym">Peniophora carnosa</name>
    <dbReference type="NCBI Taxonomy" id="650164"/>
    <lineage>
        <taxon>Eukaryota</taxon>
        <taxon>Fungi</taxon>
        <taxon>Dikarya</taxon>
        <taxon>Basidiomycota</taxon>
        <taxon>Agaricomycotina</taxon>
        <taxon>Agaricomycetes</taxon>
        <taxon>Polyporales</taxon>
        <taxon>Phanerochaetaceae</taxon>
        <taxon>Phanerochaete</taxon>
    </lineage>
</organism>
<protein>
    <submittedName>
        <fullName evidence="1">Uncharacterized protein</fullName>
    </submittedName>
</protein>
<accession>K5VM41</accession>
<dbReference type="PANTHER" id="PTHR40518:SF1">
    <property type="entry name" value="ACETOACETATE DECARBOXYLASE"/>
    <property type="match status" value="1"/>
</dbReference>
<dbReference type="KEGG" id="pco:PHACADRAFT_149215"/>
<dbReference type="SUPFAM" id="SSF160104">
    <property type="entry name" value="Acetoacetate decarboxylase-like"/>
    <property type="match status" value="1"/>
</dbReference>
<keyword evidence="2" id="KW-1185">Reference proteome</keyword>